<gene>
    <name evidence="1" type="ORF">FHR83_001745</name>
</gene>
<dbReference type="RefSeq" id="WP_183218301.1">
    <property type="nucleotide sequence ID" value="NZ_BMPW01000015.1"/>
</dbReference>
<comment type="caution">
    <text evidence="1">The sequence shown here is derived from an EMBL/GenBank/DDBJ whole genome shotgun (WGS) entry which is preliminary data.</text>
</comment>
<sequence length="107" mass="11181">MLVLPIDGSRALLVLATPVPQYKDRSAGIVATDRVTGAPLVEVPVALTVDGGQPQVLRISLPEPGVPKGLAVGQMVHASELMFVSGEKNGRTWQIFRAASLTAVKPG</sequence>
<keyword evidence="2" id="KW-1185">Reference proteome</keyword>
<name>A0A7W5AD63_9ACTN</name>
<dbReference type="Proteomes" id="UP000590749">
    <property type="component" value="Unassembled WGS sequence"/>
</dbReference>
<dbReference type="EMBL" id="JACHXF010000002">
    <property type="protein sequence ID" value="MBB3094096.1"/>
    <property type="molecule type" value="Genomic_DNA"/>
</dbReference>
<reference evidence="1 2" key="1">
    <citation type="submission" date="2020-08" db="EMBL/GenBank/DDBJ databases">
        <title>Genomic Encyclopedia of Type Strains, Phase III (KMG-III): the genomes of soil and plant-associated and newly described type strains.</title>
        <authorList>
            <person name="Whitman W."/>
        </authorList>
    </citation>
    <scope>NUCLEOTIDE SEQUENCE [LARGE SCALE GENOMIC DNA]</scope>
    <source>
        <strain evidence="1 2">CECT 3287</strain>
    </source>
</reference>
<accession>A0A7W5AD63</accession>
<dbReference type="AlphaFoldDB" id="A0A7W5AD63"/>
<protein>
    <submittedName>
        <fullName evidence="1">Uncharacterized protein</fullName>
    </submittedName>
</protein>
<evidence type="ECO:0000313" key="1">
    <source>
        <dbReference type="EMBL" id="MBB3094096.1"/>
    </source>
</evidence>
<proteinExistence type="predicted"/>
<organism evidence="1 2">
    <name type="scientific">Actinoplanes campanulatus</name>
    <dbReference type="NCBI Taxonomy" id="113559"/>
    <lineage>
        <taxon>Bacteria</taxon>
        <taxon>Bacillati</taxon>
        <taxon>Actinomycetota</taxon>
        <taxon>Actinomycetes</taxon>
        <taxon>Micromonosporales</taxon>
        <taxon>Micromonosporaceae</taxon>
        <taxon>Actinoplanes</taxon>
    </lineage>
</organism>
<evidence type="ECO:0000313" key="2">
    <source>
        <dbReference type="Proteomes" id="UP000590749"/>
    </source>
</evidence>